<dbReference type="InterPro" id="IPR052155">
    <property type="entry name" value="Biofilm_reg_signaling"/>
</dbReference>
<feature type="domain" description="EAL" evidence="2">
    <location>
        <begin position="255"/>
        <end position="505"/>
    </location>
</feature>
<dbReference type="PROSITE" id="PS50883">
    <property type="entry name" value="EAL"/>
    <property type="match status" value="1"/>
</dbReference>
<dbReference type="NCBIfam" id="TIGR00254">
    <property type="entry name" value="GGDEF"/>
    <property type="match status" value="1"/>
</dbReference>
<name>A0ABD6G8G8_AGRVI</name>
<dbReference type="Proteomes" id="UP000175993">
    <property type="component" value="Unassembled WGS sequence"/>
</dbReference>
<dbReference type="EMBL" id="MBEV02000002">
    <property type="protein sequence ID" value="MUP03983.1"/>
    <property type="molecule type" value="Genomic_DNA"/>
</dbReference>
<dbReference type="PROSITE" id="PS50887">
    <property type="entry name" value="GGDEF"/>
    <property type="match status" value="1"/>
</dbReference>
<dbReference type="SMART" id="SM00052">
    <property type="entry name" value="EAL"/>
    <property type="match status" value="1"/>
</dbReference>
<dbReference type="InterPro" id="IPR029787">
    <property type="entry name" value="Nucleotide_cyclase"/>
</dbReference>
<dbReference type="Pfam" id="PF00563">
    <property type="entry name" value="EAL"/>
    <property type="match status" value="1"/>
</dbReference>
<dbReference type="Gene3D" id="3.20.20.450">
    <property type="entry name" value="EAL domain"/>
    <property type="match status" value="1"/>
</dbReference>
<evidence type="ECO:0000259" key="2">
    <source>
        <dbReference type="PROSITE" id="PS50883"/>
    </source>
</evidence>
<dbReference type="Pfam" id="PF00990">
    <property type="entry name" value="GGDEF"/>
    <property type="match status" value="1"/>
</dbReference>
<evidence type="ECO:0000313" key="5">
    <source>
        <dbReference type="Proteomes" id="UP000175993"/>
    </source>
</evidence>
<feature type="transmembrane region" description="Helical" evidence="1">
    <location>
        <begin position="12"/>
        <end position="30"/>
    </location>
</feature>
<evidence type="ECO:0000256" key="1">
    <source>
        <dbReference type="SAM" id="Phobius"/>
    </source>
</evidence>
<dbReference type="SMART" id="SM00267">
    <property type="entry name" value="GGDEF"/>
    <property type="match status" value="1"/>
</dbReference>
<feature type="domain" description="GGDEF" evidence="3">
    <location>
        <begin position="117"/>
        <end position="246"/>
    </location>
</feature>
<accession>A0ABD6G8G8</accession>
<dbReference type="InterPro" id="IPR000160">
    <property type="entry name" value="GGDEF_dom"/>
</dbReference>
<gene>
    <name evidence="4" type="ORF">BBI04_004005</name>
</gene>
<dbReference type="SUPFAM" id="SSF141868">
    <property type="entry name" value="EAL domain-like"/>
    <property type="match status" value="1"/>
</dbReference>
<dbReference type="SUPFAM" id="SSF55073">
    <property type="entry name" value="Nucleotide cyclase"/>
    <property type="match status" value="1"/>
</dbReference>
<keyword evidence="1" id="KW-1133">Transmembrane helix</keyword>
<protein>
    <submittedName>
        <fullName evidence="4">EAL domain-containing protein</fullName>
    </submittedName>
</protein>
<proteinExistence type="predicted"/>
<reference evidence="4 5" key="1">
    <citation type="submission" date="2019-11" db="EMBL/GenBank/DDBJ databases">
        <title>Whole-genome sequencing of Allorhizobium vitis.</title>
        <authorList>
            <person name="Gan H.M."/>
            <person name="Savka M.A."/>
        </authorList>
    </citation>
    <scope>NUCLEOTIDE SEQUENCE [LARGE SCALE GENOMIC DNA]</scope>
    <source>
        <strain evidence="4 5">AB4</strain>
    </source>
</reference>
<dbReference type="Gene3D" id="3.30.70.270">
    <property type="match status" value="1"/>
</dbReference>
<keyword evidence="1" id="KW-0472">Membrane</keyword>
<evidence type="ECO:0000313" key="4">
    <source>
        <dbReference type="EMBL" id="MUP03983.1"/>
    </source>
</evidence>
<dbReference type="InterPro" id="IPR035919">
    <property type="entry name" value="EAL_sf"/>
</dbReference>
<organism evidence="4 5">
    <name type="scientific">Agrobacterium vitis</name>
    <name type="common">Rhizobium vitis</name>
    <dbReference type="NCBI Taxonomy" id="373"/>
    <lineage>
        <taxon>Bacteria</taxon>
        <taxon>Pseudomonadati</taxon>
        <taxon>Pseudomonadota</taxon>
        <taxon>Alphaproteobacteria</taxon>
        <taxon>Hyphomicrobiales</taxon>
        <taxon>Rhizobiaceae</taxon>
        <taxon>Rhizobium/Agrobacterium group</taxon>
        <taxon>Agrobacterium</taxon>
    </lineage>
</organism>
<dbReference type="InterPro" id="IPR001633">
    <property type="entry name" value="EAL_dom"/>
</dbReference>
<dbReference type="PANTHER" id="PTHR44757:SF2">
    <property type="entry name" value="BIOFILM ARCHITECTURE MAINTENANCE PROTEIN MBAA"/>
    <property type="match status" value="1"/>
</dbReference>
<dbReference type="PANTHER" id="PTHR44757">
    <property type="entry name" value="DIGUANYLATE CYCLASE DGCP"/>
    <property type="match status" value="1"/>
</dbReference>
<evidence type="ECO:0000259" key="3">
    <source>
        <dbReference type="PROSITE" id="PS50887"/>
    </source>
</evidence>
<keyword evidence="1" id="KW-0812">Transmembrane</keyword>
<dbReference type="AlphaFoldDB" id="A0ABD6G8G8"/>
<dbReference type="RefSeq" id="WP_070163866.1">
    <property type="nucleotide sequence ID" value="NZ_MBEV02000002.1"/>
</dbReference>
<sequence length="526" mass="57758">MGFLKNAGIRDGLILTAAGLVVFGLAHHFNAFEFLVGFLEEHEDWQADEALLALLTAGLMGFIYAGRRLAELKRETRQRGRAEEEAVWFAYHDPLTRLANRHFLEARLKDGNWGILNSGAVIAIDLDGFKKVNDLVGHHGGDELLVTLSERMIEAFPSEVIIRLGGDEFLLVTPSTGDGATQLCDRLLQVLGDRMVIAGIQVDVGASIGVAPLPSISCFEEAMQHADLAMYAAKRKGRNTICIYDPSLRTVLDERVEIEKKLRAAISNRDIRPHYQPVIGMETGVVLGFEALARWTLKDGTSIPPMTFIEVAEEAGLITELSEQLLHQACLDAALWPSDTYLAFNLSPTQLKDRLLGSRIIKILLETGLPAERLEIEVTESAVVRDLDAAMAVVVELRTAGIRIALDDFGTGFSSLSQLSNIPFDKIKIDRSFVSSFEANEKQAKIVKSIVGLGQGLGVETTAEGIERESQYEHLKLLGCEYGQGYLFGKAMPADGSCLHLDKLDVAFDTIPERRLIPHRGVANRG</sequence>
<dbReference type="InterPro" id="IPR043128">
    <property type="entry name" value="Rev_trsase/Diguanyl_cyclase"/>
</dbReference>
<dbReference type="CDD" id="cd01948">
    <property type="entry name" value="EAL"/>
    <property type="match status" value="1"/>
</dbReference>
<dbReference type="CDD" id="cd01949">
    <property type="entry name" value="GGDEF"/>
    <property type="match status" value="1"/>
</dbReference>
<comment type="caution">
    <text evidence="4">The sequence shown here is derived from an EMBL/GenBank/DDBJ whole genome shotgun (WGS) entry which is preliminary data.</text>
</comment>